<dbReference type="HOGENOM" id="CLU_053134_1_0_3"/>
<dbReference type="GeneID" id="60201674"/>
<reference evidence="2 3" key="1">
    <citation type="journal article" date="2007" name="PLoS Genet.">
        <title>Patterns and implications of gene gain and loss in the evolution of Prochlorococcus.</title>
        <authorList>
            <person name="Kettler G.C."/>
            <person name="Martiny A.C."/>
            <person name="Huang K."/>
            <person name="Zucker J."/>
            <person name="Coleman M.L."/>
            <person name="Rodrigue S."/>
            <person name="Chen F."/>
            <person name="Lapidus A."/>
            <person name="Ferriera S."/>
            <person name="Johnson J."/>
            <person name="Steglich C."/>
            <person name="Church G.M."/>
            <person name="Richardson P."/>
            <person name="Chisholm S.W."/>
        </authorList>
    </citation>
    <scope>NUCLEOTIDE SEQUENCE [LARGE SCALE GENOMIC DNA]</scope>
    <source>
        <strain evidence="2 3">MIT 9515</strain>
    </source>
</reference>
<sequence length="385" mass="42068">MQKTYLGIKLFGSKINQKLCSERVETLKKEIDNFIFYLVIAGTETSQIRGISAAGINSKARRKTALADAEFLLFGAFIDHKYKLPFLNAGVTPALISYVCSKLICASPIVVPIGINEKPYFRHLIVENYSVGPSKCLTTGKSMNKNRVLSLYKKGLDIGKSTNQPIFISESVPGGTTTAQAVMEAFGLNVNKLIGSSLINAPRALKTKVIKAGLLNSNLNYDFDSLDVISSVGDPFQAFSMGLLIGARLANQTVVLSGGSQMLAIVLLALEFIDSKEKQEFVDFVFIATTGWLVKDNALNDLLDLITEKHKVNLIGLASPLNFESSKYEELSDYEIGYVKEGVGAGGMSIFAFLKGFSNEEIVSMCQINLERMKKLGQISLEENL</sequence>
<comment type="similarity">
    <text evidence="1">Belongs to the UPF0284 family.</text>
</comment>
<evidence type="ECO:0000313" key="3">
    <source>
        <dbReference type="Proteomes" id="UP000001589"/>
    </source>
</evidence>
<dbReference type="AlphaFoldDB" id="A2BV99"/>
<protein>
    <recommendedName>
        <fullName evidence="1">UPF0284 protein P9515_05011</fullName>
    </recommendedName>
</protein>
<dbReference type="InterPro" id="IPR002805">
    <property type="entry name" value="Nict_dMeBzImd_PRibTrfase_arc"/>
</dbReference>
<dbReference type="GO" id="GO:0008939">
    <property type="term" value="F:nicotinate-nucleotide-dimethylbenzimidazole phosphoribosyltransferase activity"/>
    <property type="evidence" value="ECO:0007669"/>
    <property type="project" value="InterPro"/>
</dbReference>
<keyword evidence="2" id="KW-0808">Transferase</keyword>
<dbReference type="SUPFAM" id="SSF52733">
    <property type="entry name" value="Nicotinate mononucleotide:5,6-dimethylbenzimidazole phosphoribosyltransferase (CobT)"/>
    <property type="match status" value="1"/>
</dbReference>
<dbReference type="Proteomes" id="UP000001589">
    <property type="component" value="Chromosome"/>
</dbReference>
<dbReference type="PANTHER" id="PTHR38811:SF1">
    <property type="entry name" value="UPF0284 PROTEIN SLL1500"/>
    <property type="match status" value="1"/>
</dbReference>
<dbReference type="KEGG" id="pmc:P9515_05011"/>
<organism evidence="2 3">
    <name type="scientific">Prochlorococcus marinus (strain MIT 9515)</name>
    <dbReference type="NCBI Taxonomy" id="167542"/>
    <lineage>
        <taxon>Bacteria</taxon>
        <taxon>Bacillati</taxon>
        <taxon>Cyanobacteriota</taxon>
        <taxon>Cyanophyceae</taxon>
        <taxon>Synechococcales</taxon>
        <taxon>Prochlorococcaceae</taxon>
        <taxon>Prochlorococcus</taxon>
    </lineage>
</organism>
<dbReference type="STRING" id="167542.P9515_05011"/>
<dbReference type="Pfam" id="PF02277">
    <property type="entry name" value="DBI_PRT"/>
    <property type="match status" value="1"/>
</dbReference>
<keyword evidence="2" id="KW-0328">Glycosyltransferase</keyword>
<dbReference type="PANTHER" id="PTHR38811">
    <property type="match status" value="1"/>
</dbReference>
<proteinExistence type="inferred from homology"/>
<evidence type="ECO:0000256" key="1">
    <source>
        <dbReference type="HAMAP-Rule" id="MF_01086"/>
    </source>
</evidence>
<dbReference type="HAMAP" id="MF_01086">
    <property type="entry name" value="UPF0284"/>
    <property type="match status" value="1"/>
</dbReference>
<dbReference type="NCBIfam" id="NF003369">
    <property type="entry name" value="PRK04447.1-2"/>
    <property type="match status" value="1"/>
</dbReference>
<dbReference type="EMBL" id="CP000552">
    <property type="protein sequence ID" value="ABM71710.1"/>
    <property type="molecule type" value="Genomic_DNA"/>
</dbReference>
<gene>
    <name evidence="2" type="primary">cobT</name>
    <name evidence="2" type="ordered locus">P9515_05011</name>
</gene>
<name>A2BV99_PROM5</name>
<dbReference type="InterPro" id="IPR003200">
    <property type="entry name" value="Nict_dMeBzImd_PRibTrfase"/>
</dbReference>
<dbReference type="CDD" id="cd02439">
    <property type="entry name" value="DMB-PRT_CobT"/>
    <property type="match status" value="1"/>
</dbReference>
<evidence type="ECO:0000313" key="2">
    <source>
        <dbReference type="EMBL" id="ABM71710.1"/>
    </source>
</evidence>
<dbReference type="RefSeq" id="WP_011819818.1">
    <property type="nucleotide sequence ID" value="NC_008817.1"/>
</dbReference>
<dbReference type="OrthoDB" id="418257at2"/>
<dbReference type="Gene3D" id="3.40.50.10210">
    <property type="match status" value="1"/>
</dbReference>
<dbReference type="InterPro" id="IPR036087">
    <property type="entry name" value="Nict_dMeBzImd_PRibTrfase_sf"/>
</dbReference>
<dbReference type="eggNOG" id="COG2038">
    <property type="taxonomic scope" value="Bacteria"/>
</dbReference>
<accession>A2BV99</accession>